<sequence>MVSGQQWLIRVNGNEQLRVDDGTSVIIGRKPLRPIAVAPDVIRLDIVDNTKSMSKQHARLTVQVNGTATLTDLGSTNGTWVVQADGSLQRINQGVDFMLPSSTIRFQFGDVPVDFVRVEREYTEPVANLFSYAGDIAQQAQQERGAANLSVDDILDIRAGEPTGLLNTTKVRNTIAALHDGAIQDIAAQKAAQAALIADNEQQDKALSEAQEHMRAAQDALVQDEPVASQDSASQHVLPITPQSISDQEQHDSRDLFADAAAMQTRAQAKNQEAQGTSQGTQVASTTPTQSESQQVQQYSDAQQPQEQSVSDEATAPTTSATQQQYLAQTAQTQHPQNIAEQTPSQEYETGYQPVYEPGSVLSRLTSQSQTQQDEVVVDGYSSRDAITTRDYSLQFEIAQRPALVPYLAMNPALYDDLYAWLAAQGNADIDRALKNNRGYNDYLAANSGK</sequence>
<keyword evidence="1" id="KW-0597">Phosphoprotein</keyword>
<feature type="compositionally biased region" description="Low complexity" evidence="2">
    <location>
        <begin position="314"/>
        <end position="334"/>
    </location>
</feature>
<dbReference type="PROSITE" id="PS50006">
    <property type="entry name" value="FHA_DOMAIN"/>
    <property type="match status" value="1"/>
</dbReference>
<organism evidence="4 5">
    <name type="scientific">Galliscardovia ingluviei</name>
    <dbReference type="NCBI Taxonomy" id="1769422"/>
    <lineage>
        <taxon>Bacteria</taxon>
        <taxon>Bacillati</taxon>
        <taxon>Actinomycetota</taxon>
        <taxon>Actinomycetes</taxon>
        <taxon>Bifidobacteriales</taxon>
        <taxon>Bifidobacteriaceae</taxon>
        <taxon>Galliscardovia</taxon>
    </lineage>
</organism>
<dbReference type="Proteomes" id="UP000619536">
    <property type="component" value="Unassembled WGS sequence"/>
</dbReference>
<dbReference type="SMART" id="SM00240">
    <property type="entry name" value="FHA"/>
    <property type="match status" value="1"/>
</dbReference>
<feature type="compositionally biased region" description="Polar residues" evidence="2">
    <location>
        <begin position="270"/>
        <end position="293"/>
    </location>
</feature>
<feature type="domain" description="FHA" evidence="3">
    <location>
        <begin position="25"/>
        <end position="81"/>
    </location>
</feature>
<comment type="caution">
    <text evidence="4">The sequence shown here is derived from an EMBL/GenBank/DDBJ whole genome shotgun (WGS) entry which is preliminary data.</text>
</comment>
<gene>
    <name evidence="4" type="ORF">GCM10007377_14970</name>
</gene>
<evidence type="ECO:0000256" key="2">
    <source>
        <dbReference type="SAM" id="MobiDB-lite"/>
    </source>
</evidence>
<protein>
    <recommendedName>
        <fullName evidence="3">FHA domain-containing protein</fullName>
    </recommendedName>
</protein>
<feature type="compositionally biased region" description="Low complexity" evidence="2">
    <location>
        <begin position="294"/>
        <end position="306"/>
    </location>
</feature>
<dbReference type="AlphaFoldDB" id="A0A8J3ARF9"/>
<evidence type="ECO:0000313" key="4">
    <source>
        <dbReference type="EMBL" id="GGI15251.1"/>
    </source>
</evidence>
<keyword evidence="5" id="KW-1185">Reference proteome</keyword>
<dbReference type="CDD" id="cd00060">
    <property type="entry name" value="FHA"/>
    <property type="match status" value="1"/>
</dbReference>
<dbReference type="Pfam" id="PF25591">
    <property type="entry name" value="LRV_2"/>
    <property type="match status" value="1"/>
</dbReference>
<evidence type="ECO:0000256" key="1">
    <source>
        <dbReference type="ARBA" id="ARBA00022553"/>
    </source>
</evidence>
<reference evidence="4" key="2">
    <citation type="submission" date="2020-09" db="EMBL/GenBank/DDBJ databases">
        <authorList>
            <person name="Sun Q."/>
            <person name="Sedlacek I."/>
        </authorList>
    </citation>
    <scope>NUCLEOTIDE SEQUENCE</scope>
    <source>
        <strain evidence="4">CCM 8606</strain>
    </source>
</reference>
<dbReference type="EMBL" id="BMDH01000005">
    <property type="protein sequence ID" value="GGI15251.1"/>
    <property type="molecule type" value="Genomic_DNA"/>
</dbReference>
<dbReference type="InterPro" id="IPR008984">
    <property type="entry name" value="SMAD_FHA_dom_sf"/>
</dbReference>
<feature type="region of interest" description="Disordered" evidence="2">
    <location>
        <begin position="208"/>
        <end position="235"/>
    </location>
</feature>
<evidence type="ECO:0000259" key="3">
    <source>
        <dbReference type="PROSITE" id="PS50006"/>
    </source>
</evidence>
<dbReference type="InterPro" id="IPR057893">
    <property type="entry name" value="LRV_2"/>
</dbReference>
<dbReference type="Gene3D" id="2.60.200.20">
    <property type="match status" value="1"/>
</dbReference>
<evidence type="ECO:0000313" key="5">
    <source>
        <dbReference type="Proteomes" id="UP000619536"/>
    </source>
</evidence>
<dbReference type="SUPFAM" id="SSF49879">
    <property type="entry name" value="SMAD/FHA domain"/>
    <property type="match status" value="1"/>
</dbReference>
<proteinExistence type="predicted"/>
<accession>A0A8J3ARF9</accession>
<dbReference type="InterPro" id="IPR000253">
    <property type="entry name" value="FHA_dom"/>
</dbReference>
<reference evidence="4" key="1">
    <citation type="journal article" date="2014" name="Int. J. Syst. Evol. Microbiol.">
        <title>Complete genome sequence of Corynebacterium casei LMG S-19264T (=DSM 44701T), isolated from a smear-ripened cheese.</title>
        <authorList>
            <consortium name="US DOE Joint Genome Institute (JGI-PGF)"/>
            <person name="Walter F."/>
            <person name="Albersmeier A."/>
            <person name="Kalinowski J."/>
            <person name="Ruckert C."/>
        </authorList>
    </citation>
    <scope>NUCLEOTIDE SEQUENCE</scope>
    <source>
        <strain evidence="4">CCM 8606</strain>
    </source>
</reference>
<dbReference type="Pfam" id="PF00498">
    <property type="entry name" value="FHA"/>
    <property type="match status" value="1"/>
</dbReference>
<name>A0A8J3ARF9_9BIFI</name>
<feature type="region of interest" description="Disordered" evidence="2">
    <location>
        <begin position="264"/>
        <end position="338"/>
    </location>
</feature>